<comment type="similarity">
    <text evidence="2">Belongs to the DUF177 domain family.</text>
</comment>
<evidence type="ECO:0000256" key="1">
    <source>
        <dbReference type="ARBA" id="ARBA00002868"/>
    </source>
</evidence>
<evidence type="ECO:0000256" key="2">
    <source>
        <dbReference type="ARBA" id="ARBA00010740"/>
    </source>
</evidence>
<proteinExistence type="inferred from homology"/>
<name>A0A4T0UUM0_9NEIS</name>
<dbReference type="RefSeq" id="WP_136553182.1">
    <property type="nucleotide sequence ID" value="NZ_STGJ01000009.1"/>
</dbReference>
<reference evidence="6 7" key="1">
    <citation type="submission" date="2019-04" db="EMBL/GenBank/DDBJ databases">
        <title>Crenobacter sp. nov.</title>
        <authorList>
            <person name="Shi S."/>
        </authorList>
    </citation>
    <scope>NUCLEOTIDE SEQUENCE [LARGE SCALE GENOMIC DNA]</scope>
    <source>
        <strain evidence="6 7">GY 70310</strain>
    </source>
</reference>
<dbReference type="InterPro" id="IPR039255">
    <property type="entry name" value="YceD_bac"/>
</dbReference>
<dbReference type="GO" id="GO:0042254">
    <property type="term" value="P:ribosome biogenesis"/>
    <property type="evidence" value="ECO:0007669"/>
    <property type="project" value="UniProtKB-KW"/>
</dbReference>
<organism evidence="6 7">
    <name type="scientific">Crenobacter intestini</name>
    <dbReference type="NCBI Taxonomy" id="2563443"/>
    <lineage>
        <taxon>Bacteria</taxon>
        <taxon>Pseudomonadati</taxon>
        <taxon>Pseudomonadota</taxon>
        <taxon>Betaproteobacteria</taxon>
        <taxon>Neisseriales</taxon>
        <taxon>Neisseriaceae</taxon>
        <taxon>Crenobacter</taxon>
    </lineage>
</organism>
<accession>A0A4T0UUM0</accession>
<dbReference type="AlphaFoldDB" id="A0A4T0UUM0"/>
<evidence type="ECO:0000313" key="7">
    <source>
        <dbReference type="Proteomes" id="UP000308891"/>
    </source>
</evidence>
<comment type="caution">
    <text evidence="6">The sequence shown here is derived from an EMBL/GenBank/DDBJ whole genome shotgun (WGS) entry which is preliminary data.</text>
</comment>
<evidence type="ECO:0000256" key="5">
    <source>
        <dbReference type="ARBA" id="ARBA00031841"/>
    </source>
</evidence>
<sequence>MSNPILIDPNAFCREGRTLNGRRPIAELDGRVLENLADASGEVSFSAEGFVDSLRRPSLRLTVETTVNVVCQRCLEPMPLQVNSDAVLTFFWNEEKLAAACETDETLDAVMAEEMLDVMAMVEDEIIMGLPLSPRHDACGGELLEKVKSDKPNPFAVLAQLKQRKPD</sequence>
<gene>
    <name evidence="6" type="ORF">E5K04_08945</name>
</gene>
<keyword evidence="4" id="KW-0690">Ribosome biogenesis</keyword>
<dbReference type="Proteomes" id="UP000308891">
    <property type="component" value="Unassembled WGS sequence"/>
</dbReference>
<evidence type="ECO:0000256" key="3">
    <source>
        <dbReference type="ARBA" id="ARBA00015716"/>
    </source>
</evidence>
<keyword evidence="7" id="KW-1185">Reference proteome</keyword>
<dbReference type="PANTHER" id="PTHR38099">
    <property type="entry name" value="LARGE RIBOSOMAL RNA SUBUNIT ACCUMULATION PROTEIN YCED"/>
    <property type="match status" value="1"/>
</dbReference>
<dbReference type="OrthoDB" id="5297600at2"/>
<dbReference type="PANTHER" id="PTHR38099:SF1">
    <property type="entry name" value="LARGE RIBOSOMAL RNA SUBUNIT ACCUMULATION PROTEIN YCED"/>
    <property type="match status" value="1"/>
</dbReference>
<protein>
    <recommendedName>
        <fullName evidence="3">Large ribosomal RNA subunit accumulation protein YceD</fullName>
    </recommendedName>
    <alternativeName>
        <fullName evidence="5">23S rRNA accumulation protein YceD</fullName>
    </alternativeName>
</protein>
<dbReference type="Pfam" id="PF02620">
    <property type="entry name" value="YceD"/>
    <property type="match status" value="1"/>
</dbReference>
<dbReference type="InterPro" id="IPR003772">
    <property type="entry name" value="YceD"/>
</dbReference>
<dbReference type="GO" id="GO:0005829">
    <property type="term" value="C:cytosol"/>
    <property type="evidence" value="ECO:0007669"/>
    <property type="project" value="TreeGrafter"/>
</dbReference>
<comment type="function">
    <text evidence="1">Plays a role in synthesis, processing and/or stability of 23S rRNA.</text>
</comment>
<evidence type="ECO:0000256" key="4">
    <source>
        <dbReference type="ARBA" id="ARBA00022517"/>
    </source>
</evidence>
<evidence type="ECO:0000313" key="6">
    <source>
        <dbReference type="EMBL" id="TIC82275.1"/>
    </source>
</evidence>
<dbReference type="EMBL" id="STGJ01000009">
    <property type="protein sequence ID" value="TIC82275.1"/>
    <property type="molecule type" value="Genomic_DNA"/>
</dbReference>